<keyword evidence="2" id="KW-0677">Repeat</keyword>
<evidence type="ECO:0000256" key="4">
    <source>
        <dbReference type="ARBA" id="ARBA00023159"/>
    </source>
</evidence>
<evidence type="ECO:0000313" key="10">
    <source>
        <dbReference type="Proteomes" id="UP000312495"/>
    </source>
</evidence>
<dbReference type="SUPFAM" id="SSF63520">
    <property type="entry name" value="PTS-regulatory domain, PRD"/>
    <property type="match status" value="2"/>
</dbReference>
<dbReference type="InterPro" id="IPR050661">
    <property type="entry name" value="BglG_antiterminators"/>
</dbReference>
<dbReference type="Gene3D" id="3.40.930.10">
    <property type="entry name" value="Mannitol-specific EII, Chain A"/>
    <property type="match status" value="1"/>
</dbReference>
<evidence type="ECO:0000256" key="5">
    <source>
        <dbReference type="ARBA" id="ARBA00023163"/>
    </source>
</evidence>
<evidence type="ECO:0000256" key="2">
    <source>
        <dbReference type="ARBA" id="ARBA00022737"/>
    </source>
</evidence>
<dbReference type="InterPro" id="IPR007737">
    <property type="entry name" value="Mga_HTH"/>
</dbReference>
<dbReference type="InterPro" id="IPR013196">
    <property type="entry name" value="HTH_11"/>
</dbReference>
<dbReference type="SUPFAM" id="SSF55804">
    <property type="entry name" value="Phoshotransferase/anion transport protein"/>
    <property type="match status" value="1"/>
</dbReference>
<dbReference type="PROSITE" id="PS51094">
    <property type="entry name" value="PTS_EIIA_TYPE_2"/>
    <property type="match status" value="1"/>
</dbReference>
<dbReference type="GO" id="GO:0009401">
    <property type="term" value="P:phosphoenolpyruvate-dependent sugar phosphotransferase system"/>
    <property type="evidence" value="ECO:0007669"/>
    <property type="project" value="InterPro"/>
</dbReference>
<organism evidence="9 10">
    <name type="scientific">Bacillus tropicus</name>
    <dbReference type="NCBI Taxonomy" id="2026188"/>
    <lineage>
        <taxon>Bacteria</taxon>
        <taxon>Bacillati</taxon>
        <taxon>Bacillota</taxon>
        <taxon>Bacilli</taxon>
        <taxon>Bacillales</taxon>
        <taxon>Bacillaceae</taxon>
        <taxon>Bacillus</taxon>
        <taxon>Bacillus cereus group</taxon>
    </lineage>
</organism>
<dbReference type="InterPro" id="IPR036095">
    <property type="entry name" value="PTS_EIIB-like_sf"/>
</dbReference>
<dbReference type="AlphaFoldDB" id="A0A5C4ZYV7"/>
<dbReference type="Proteomes" id="UP000312495">
    <property type="component" value="Unassembled WGS sequence"/>
</dbReference>
<dbReference type="Gene3D" id="1.10.10.10">
    <property type="entry name" value="Winged helix-like DNA-binding domain superfamily/Winged helix DNA-binding domain"/>
    <property type="match status" value="2"/>
</dbReference>
<comment type="caution">
    <text evidence="9">The sequence shown here is derived from an EMBL/GenBank/DDBJ whole genome shotgun (WGS) entry which is preliminary data.</text>
</comment>
<evidence type="ECO:0000259" key="8">
    <source>
        <dbReference type="PROSITE" id="PS51372"/>
    </source>
</evidence>
<dbReference type="EMBL" id="VEPV01000019">
    <property type="protein sequence ID" value="TNP10681.1"/>
    <property type="molecule type" value="Genomic_DNA"/>
</dbReference>
<dbReference type="InterPro" id="IPR003501">
    <property type="entry name" value="PTS_EIIB_2/3"/>
</dbReference>
<keyword evidence="1" id="KW-0808">Transferase</keyword>
<dbReference type="PROSITE" id="PS51099">
    <property type="entry name" value="PTS_EIIB_TYPE_2"/>
    <property type="match status" value="1"/>
</dbReference>
<sequence length="701" mass="81894">MILDNRSINILQQIIQAEDYVSINQLIDVIQVSKRTLYYDIKKIDDWLQEEGLHSIEYIRHLGYCLNKETKQMIVKKLNECMNNQYEYSPKERKIWLILYLLIQEKRILLKDLINLLQVSRNTVLADLKKLKVELNKYNLSLHSFRKEGYQIVGNEQSKRNLLILSLSQIISQNGWEYLISQVNYIMSDMGSETDTLARETLYIIKKILANCEEFLGVQYTDEVLENLSVYMYLFHRRILKGKCVEMEEAEKNVLKDSKQFEAAKYIAKQFERAFVVKFPIDEIYYITTHLLGAKVNYQENVYEKNNMDEIHSIVDCMIKDFQHYACVLFQDFNGLFTDLYLHMKPAFYRVKYGIEIENPLRNTIQENYEEVYFLTKKVIHHFEEYVRKSVSDDEIAYVTMHFGAWMRKEGIVPNPRKTALLVCPNGIGTSRMLQYQLEKLFSNIDILNAISKREYESNTFDVDCIITTTEIEKGNVPVFKVNPILSDSEKAALLRKVNGVLYGENQKDSVDLVMGIIQKYADVVDEESLKRELIEFMSGPAYFEKEEKYKPMLNELLTREFIQLEDRVDNWKDAIRLAADPLLQNQYIFKEYINEMIVNVEKLGPYIVIAPKIAIPHARPEAGVKKLGMSLLQLKESVLFSEKQEHAANLIIVLAAIDNETHLKALAQLSEMLSDPKNVEMLIHSNSIDEMLKMIAKYSN</sequence>
<dbReference type="Pfam" id="PF00359">
    <property type="entry name" value="PTS_EIIA_2"/>
    <property type="match status" value="1"/>
</dbReference>
<dbReference type="PANTHER" id="PTHR30185">
    <property type="entry name" value="CRYPTIC BETA-GLUCOSIDE BGL OPERON ANTITERMINATOR"/>
    <property type="match status" value="1"/>
</dbReference>
<keyword evidence="4" id="KW-0010">Activator</keyword>
<keyword evidence="3" id="KW-0805">Transcription regulation</keyword>
<evidence type="ECO:0000256" key="3">
    <source>
        <dbReference type="ARBA" id="ARBA00023015"/>
    </source>
</evidence>
<evidence type="ECO:0000259" key="7">
    <source>
        <dbReference type="PROSITE" id="PS51099"/>
    </source>
</evidence>
<dbReference type="Pfam" id="PF02302">
    <property type="entry name" value="PTS_IIB"/>
    <property type="match status" value="1"/>
</dbReference>
<dbReference type="GO" id="GO:0008982">
    <property type="term" value="F:protein-N(PI)-phosphohistidine-sugar phosphotransferase activity"/>
    <property type="evidence" value="ECO:0007669"/>
    <property type="project" value="InterPro"/>
</dbReference>
<dbReference type="CDD" id="cd05568">
    <property type="entry name" value="PTS_IIB_bgl_like"/>
    <property type="match status" value="1"/>
</dbReference>
<dbReference type="SUPFAM" id="SSF52794">
    <property type="entry name" value="PTS system IIB component-like"/>
    <property type="match status" value="1"/>
</dbReference>
<dbReference type="CDD" id="cd00211">
    <property type="entry name" value="PTS_IIA_fru"/>
    <property type="match status" value="1"/>
</dbReference>
<dbReference type="GO" id="GO:0006355">
    <property type="term" value="P:regulation of DNA-templated transcription"/>
    <property type="evidence" value="ECO:0007669"/>
    <property type="project" value="InterPro"/>
</dbReference>
<dbReference type="Pfam" id="PF00874">
    <property type="entry name" value="PRD"/>
    <property type="match status" value="2"/>
</dbReference>
<feature type="domain" description="PTS EIIA type-2" evidence="6">
    <location>
        <begin position="556"/>
        <end position="699"/>
    </location>
</feature>
<feature type="domain" description="PTS EIIB type-2" evidence="7">
    <location>
        <begin position="418"/>
        <end position="506"/>
    </location>
</feature>
<feature type="domain" description="PRD" evidence="8">
    <location>
        <begin position="196"/>
        <end position="301"/>
    </location>
</feature>
<dbReference type="Pfam" id="PF05043">
    <property type="entry name" value="Mga"/>
    <property type="match status" value="1"/>
</dbReference>
<dbReference type="Pfam" id="PF08279">
    <property type="entry name" value="HTH_11"/>
    <property type="match status" value="1"/>
</dbReference>
<dbReference type="PANTHER" id="PTHR30185:SF9">
    <property type="entry name" value="MANNITOL-SPECIFIC PHOSPHOTRANSFERASE ENZYME IIA COMPONENT"/>
    <property type="match status" value="1"/>
</dbReference>
<protein>
    <submittedName>
        <fullName evidence="9">BglG family transcription antiterminator</fullName>
    </submittedName>
</protein>
<dbReference type="PROSITE" id="PS51372">
    <property type="entry name" value="PRD_2"/>
    <property type="match status" value="2"/>
</dbReference>
<dbReference type="InterPro" id="IPR013011">
    <property type="entry name" value="PTS_EIIB_2"/>
</dbReference>
<reference evidence="9 10" key="1">
    <citation type="submission" date="2019-06" db="EMBL/GenBank/DDBJ databases">
        <title>Biocontrol Bacillus strains from Vietnam.</title>
        <authorList>
            <person name="Borriss R."/>
            <person name="Lasch P."/>
            <person name="Thanh Tam L.T."/>
            <person name="Luong P.T."/>
            <person name="Phuong Thao L.T."/>
            <person name="Kim Chung L.T."/>
        </authorList>
    </citation>
    <scope>NUCLEOTIDE SEQUENCE [LARGE SCALE GENOMIC DNA]</scope>
    <source>
        <strain evidence="9 10">SN1</strain>
    </source>
</reference>
<dbReference type="InterPro" id="IPR011608">
    <property type="entry name" value="PRD"/>
</dbReference>
<dbReference type="InterPro" id="IPR002178">
    <property type="entry name" value="PTS_EIIA_type-2_dom"/>
</dbReference>
<dbReference type="InterPro" id="IPR016152">
    <property type="entry name" value="PTrfase/Anion_transptr"/>
</dbReference>
<evidence type="ECO:0000256" key="1">
    <source>
        <dbReference type="ARBA" id="ARBA00022679"/>
    </source>
</evidence>
<keyword evidence="5" id="KW-0804">Transcription</keyword>
<dbReference type="RefSeq" id="WP_000599582.1">
    <property type="nucleotide sequence ID" value="NZ_CP078081.1"/>
</dbReference>
<dbReference type="InterPro" id="IPR036388">
    <property type="entry name" value="WH-like_DNA-bd_sf"/>
</dbReference>
<accession>A0A5C4ZYV7</accession>
<gene>
    <name evidence="9" type="ORF">FHY71_26870</name>
</gene>
<dbReference type="Gene3D" id="3.40.50.2300">
    <property type="match status" value="1"/>
</dbReference>
<feature type="domain" description="PRD" evidence="8">
    <location>
        <begin position="306"/>
        <end position="413"/>
    </location>
</feature>
<name>A0A5C4ZYV7_9BACI</name>
<dbReference type="Gene3D" id="1.10.1790.10">
    <property type="entry name" value="PRD domain"/>
    <property type="match status" value="2"/>
</dbReference>
<proteinExistence type="predicted"/>
<evidence type="ECO:0000259" key="6">
    <source>
        <dbReference type="PROSITE" id="PS51094"/>
    </source>
</evidence>
<dbReference type="InterPro" id="IPR036634">
    <property type="entry name" value="PRD_sf"/>
</dbReference>
<evidence type="ECO:0000313" key="9">
    <source>
        <dbReference type="EMBL" id="TNP10681.1"/>
    </source>
</evidence>